<dbReference type="GO" id="GO:0015128">
    <property type="term" value="F:gluconate transmembrane transporter activity"/>
    <property type="evidence" value="ECO:0007669"/>
    <property type="project" value="InterPro"/>
</dbReference>
<feature type="transmembrane region" description="Helical" evidence="6">
    <location>
        <begin position="124"/>
        <end position="154"/>
    </location>
</feature>
<evidence type="ECO:0000256" key="1">
    <source>
        <dbReference type="ARBA" id="ARBA00004141"/>
    </source>
</evidence>
<comment type="caution">
    <text evidence="8">The sequence shown here is derived from an EMBL/GenBank/DDBJ whole genome shotgun (WGS) entry which is preliminary data.</text>
</comment>
<feature type="transmembrane region" description="Helical" evidence="6">
    <location>
        <begin position="198"/>
        <end position="222"/>
    </location>
</feature>
<gene>
    <name evidence="8" type="ORF">BET01_19855</name>
</gene>
<feature type="transmembrane region" description="Helical" evidence="6">
    <location>
        <begin position="85"/>
        <end position="104"/>
    </location>
</feature>
<feature type="transmembrane region" description="Helical" evidence="6">
    <location>
        <begin position="309"/>
        <end position="329"/>
    </location>
</feature>
<evidence type="ECO:0000259" key="7">
    <source>
        <dbReference type="Pfam" id="PF03600"/>
    </source>
</evidence>
<feature type="transmembrane region" description="Helical" evidence="6">
    <location>
        <begin position="29"/>
        <end position="45"/>
    </location>
</feature>
<dbReference type="PANTHER" id="PTHR30354:SF26">
    <property type="entry name" value="TRANSPORTER, PUTATIVE-RELATED"/>
    <property type="match status" value="1"/>
</dbReference>
<dbReference type="GO" id="GO:0005886">
    <property type="term" value="C:plasma membrane"/>
    <property type="evidence" value="ECO:0007669"/>
    <property type="project" value="TreeGrafter"/>
</dbReference>
<evidence type="ECO:0000256" key="3">
    <source>
        <dbReference type="ARBA" id="ARBA00022692"/>
    </source>
</evidence>
<evidence type="ECO:0000256" key="5">
    <source>
        <dbReference type="ARBA" id="ARBA00023136"/>
    </source>
</evidence>
<dbReference type="Proteomes" id="UP000284277">
    <property type="component" value="Unassembled WGS sequence"/>
</dbReference>
<dbReference type="PANTHER" id="PTHR30354">
    <property type="entry name" value="GNT FAMILY GLUCONATE TRANSPORTER"/>
    <property type="match status" value="1"/>
</dbReference>
<dbReference type="InterPro" id="IPR003474">
    <property type="entry name" value="Glcn_transporter"/>
</dbReference>
<feature type="domain" description="Citrate transporter-like" evidence="7">
    <location>
        <begin position="17"/>
        <end position="401"/>
    </location>
</feature>
<keyword evidence="5 6" id="KW-0472">Membrane</keyword>
<evidence type="ECO:0000256" key="4">
    <source>
        <dbReference type="ARBA" id="ARBA00022989"/>
    </source>
</evidence>
<feature type="transmembrane region" description="Helical" evidence="6">
    <location>
        <begin position="434"/>
        <end position="457"/>
    </location>
</feature>
<protein>
    <submittedName>
        <fullName evidence="8">Citrate transporter</fullName>
    </submittedName>
</protein>
<keyword evidence="9" id="KW-1185">Reference proteome</keyword>
<dbReference type="Pfam" id="PF03600">
    <property type="entry name" value="CitMHS"/>
    <property type="match status" value="1"/>
</dbReference>
<dbReference type="OrthoDB" id="5329450at2"/>
<reference evidence="8 9" key="1">
    <citation type="submission" date="2016-08" db="EMBL/GenBank/DDBJ databases">
        <title>A new outlook on sporulation: Clostridium algidixylanolyticum.</title>
        <authorList>
            <person name="Poppleton D.I."/>
            <person name="Gribaldo S."/>
        </authorList>
    </citation>
    <scope>NUCLEOTIDE SEQUENCE [LARGE SCALE GENOMIC DNA]</scope>
    <source>
        <strain evidence="8 9">SPL73</strain>
    </source>
</reference>
<accession>A0A419T2E5</accession>
<keyword evidence="2" id="KW-0813">Transport</keyword>
<dbReference type="InterPro" id="IPR004680">
    <property type="entry name" value="Cit_transptr-like_dom"/>
</dbReference>
<dbReference type="RefSeq" id="WP_120196954.1">
    <property type="nucleotide sequence ID" value="NZ_MCIA01000017.1"/>
</dbReference>
<dbReference type="AlphaFoldDB" id="A0A419T2E5"/>
<feature type="transmembrane region" description="Helical" evidence="6">
    <location>
        <begin position="256"/>
        <end position="273"/>
    </location>
</feature>
<keyword evidence="3 6" id="KW-0812">Transmembrane</keyword>
<evidence type="ECO:0000256" key="6">
    <source>
        <dbReference type="SAM" id="Phobius"/>
    </source>
</evidence>
<keyword evidence="4 6" id="KW-1133">Transmembrane helix</keyword>
<feature type="transmembrane region" description="Helical" evidence="6">
    <location>
        <begin position="279"/>
        <end position="297"/>
    </location>
</feature>
<feature type="transmembrane region" description="Helical" evidence="6">
    <location>
        <begin position="161"/>
        <end position="178"/>
    </location>
</feature>
<name>A0A419T2E5_9FIRM</name>
<evidence type="ECO:0000313" key="9">
    <source>
        <dbReference type="Proteomes" id="UP000284277"/>
    </source>
</evidence>
<evidence type="ECO:0000313" key="8">
    <source>
        <dbReference type="EMBL" id="RKD31588.1"/>
    </source>
</evidence>
<evidence type="ECO:0000256" key="2">
    <source>
        <dbReference type="ARBA" id="ARBA00022448"/>
    </source>
</evidence>
<dbReference type="NCBIfam" id="TIGR00784">
    <property type="entry name" value="citMHS"/>
    <property type="match status" value="1"/>
</dbReference>
<comment type="subcellular location">
    <subcellularLocation>
        <location evidence="1">Membrane</location>
        <topology evidence="1">Multi-pass membrane protein</topology>
    </subcellularLocation>
</comment>
<feature type="transmembrane region" description="Helical" evidence="6">
    <location>
        <begin position="397"/>
        <end position="419"/>
    </location>
</feature>
<dbReference type="GO" id="GO:0015137">
    <property type="term" value="F:citrate transmembrane transporter activity"/>
    <property type="evidence" value="ECO:0007669"/>
    <property type="project" value="InterPro"/>
</dbReference>
<dbReference type="EMBL" id="MCIA01000017">
    <property type="protein sequence ID" value="RKD31588.1"/>
    <property type="molecule type" value="Genomic_DNA"/>
</dbReference>
<sequence>MITILAWLMIIVFLGLVMTKRLHPFTALISVPLVFSLIGVFTGVMKEPIAKFLEKDAADSLSIGDQIVALGKMSQDGLVKSSKTAFMLLFAILFFSIMLNAGLFDPIVNTVIRIAGGDPVKVLVGTAIVAAAVSLNGDGTTTTLICCTAFIPIYKKLNLKMLYLGVLIILMNTIMNLLPWGGPTARAMSVMEVEGGPVLAALAPGMAVSIIYMLGVAFYLGLKERKRVGIQKFTAAELAQTTKSDPEKEALKRPKLIWFNAILTIGTVVLLVMDKLPSSFLFLVALVIGLMVNYRQIKEQKDRIQDNAGDALQVVILVIGAGMFSGLFGNTGMSDALAHSMVSALPTSLGRWWGLVTAVVSAPGTFFLSNDAYYYGILPVFAEAGVKYGYSALNMTVASLLGQAFHLLSPLVAFIYLLLNMTGLEMGEWQKESAKWACGIFVIMVAVAAITGACPLFI</sequence>
<organism evidence="8 9">
    <name type="scientific">Lacrimispora algidixylanolytica</name>
    <dbReference type="NCBI Taxonomy" id="94868"/>
    <lineage>
        <taxon>Bacteria</taxon>
        <taxon>Bacillati</taxon>
        <taxon>Bacillota</taxon>
        <taxon>Clostridia</taxon>
        <taxon>Lachnospirales</taxon>
        <taxon>Lachnospiraceae</taxon>
        <taxon>Lacrimispora</taxon>
    </lineage>
</organism>
<proteinExistence type="predicted"/>
<dbReference type="InterPro" id="IPR014738">
    <property type="entry name" value="Citrate_transporter"/>
</dbReference>
<feature type="transmembrane region" description="Helical" evidence="6">
    <location>
        <begin position="349"/>
        <end position="368"/>
    </location>
</feature>